<dbReference type="Gene3D" id="1.20.1050.10">
    <property type="match status" value="1"/>
</dbReference>
<evidence type="ECO:0000313" key="1">
    <source>
        <dbReference type="EMBL" id="KAG0314235.1"/>
    </source>
</evidence>
<dbReference type="EMBL" id="JAAAIP010000633">
    <property type="protein sequence ID" value="KAG0314235.1"/>
    <property type="molecule type" value="Genomic_DNA"/>
</dbReference>
<dbReference type="SUPFAM" id="SSF47616">
    <property type="entry name" value="GST C-terminal domain-like"/>
    <property type="match status" value="1"/>
</dbReference>
<gene>
    <name evidence="1" type="ORF">BGZ99_008283</name>
</gene>
<sequence>FSFADLALAPFLARLYLIGIYNNNKELTVEEFPQFKRFFEWKDAIAARPSVQKSTPPREYLIEVHRQWVV</sequence>
<evidence type="ECO:0008006" key="3">
    <source>
        <dbReference type="Google" id="ProtNLM"/>
    </source>
</evidence>
<evidence type="ECO:0000313" key="2">
    <source>
        <dbReference type="Proteomes" id="UP000738325"/>
    </source>
</evidence>
<reference evidence="1" key="1">
    <citation type="journal article" date="2020" name="Fungal Divers.">
        <title>Resolving the Mortierellaceae phylogeny through synthesis of multi-gene phylogenetics and phylogenomics.</title>
        <authorList>
            <person name="Vandepol N."/>
            <person name="Liber J."/>
            <person name="Desiro A."/>
            <person name="Na H."/>
            <person name="Kennedy M."/>
            <person name="Barry K."/>
            <person name="Grigoriev I.V."/>
            <person name="Miller A.N."/>
            <person name="O'Donnell K."/>
            <person name="Stajich J.E."/>
            <person name="Bonito G."/>
        </authorList>
    </citation>
    <scope>NUCLEOTIDE SEQUENCE</scope>
    <source>
        <strain evidence="1">REB-010B</strain>
    </source>
</reference>
<dbReference type="AlphaFoldDB" id="A0A9P6UPZ6"/>
<dbReference type="InterPro" id="IPR036282">
    <property type="entry name" value="Glutathione-S-Trfase_C_sf"/>
</dbReference>
<proteinExistence type="predicted"/>
<keyword evidence="2" id="KW-1185">Reference proteome</keyword>
<comment type="caution">
    <text evidence="1">The sequence shown here is derived from an EMBL/GenBank/DDBJ whole genome shotgun (WGS) entry which is preliminary data.</text>
</comment>
<dbReference type="OrthoDB" id="202840at2759"/>
<accession>A0A9P6UPZ6</accession>
<feature type="non-terminal residue" evidence="1">
    <location>
        <position position="1"/>
    </location>
</feature>
<organism evidence="1 2">
    <name type="scientific">Dissophora globulifera</name>
    <dbReference type="NCBI Taxonomy" id="979702"/>
    <lineage>
        <taxon>Eukaryota</taxon>
        <taxon>Fungi</taxon>
        <taxon>Fungi incertae sedis</taxon>
        <taxon>Mucoromycota</taxon>
        <taxon>Mortierellomycotina</taxon>
        <taxon>Mortierellomycetes</taxon>
        <taxon>Mortierellales</taxon>
        <taxon>Mortierellaceae</taxon>
        <taxon>Dissophora</taxon>
    </lineage>
</organism>
<name>A0A9P6UPZ6_9FUNG</name>
<protein>
    <recommendedName>
        <fullName evidence="3">Glutathione S-transferase</fullName>
    </recommendedName>
</protein>
<dbReference type="Proteomes" id="UP000738325">
    <property type="component" value="Unassembled WGS sequence"/>
</dbReference>